<dbReference type="SUPFAM" id="SSF48498">
    <property type="entry name" value="Tetracyclin repressor-like, C-terminal domain"/>
    <property type="match status" value="1"/>
</dbReference>
<dbReference type="PANTHER" id="PTHR30055:SF234">
    <property type="entry name" value="HTH-TYPE TRANSCRIPTIONAL REGULATOR BETI"/>
    <property type="match status" value="1"/>
</dbReference>
<keyword evidence="2 4" id="KW-0238">DNA-binding</keyword>
<proteinExistence type="predicted"/>
<sequence>MTEEPAGQNRRADAQRNRAAILDAASACLAANARASMTEIAQAAGVGRVTLYGHFSSRGELLDAAAAQTMRRVEEELAPLKLDGDPSEALDLLVRSSWRIVDNFHGLLAVADDDLGSDRIREHHDATLLRVRALIERGQEAGIFRTDLTSQWLTGCFFSLLHGAAAEIRAGRLTESDAAKALPATIKSLTARTPA</sequence>
<dbReference type="InterPro" id="IPR050109">
    <property type="entry name" value="HTH-type_TetR-like_transc_reg"/>
</dbReference>
<dbReference type="GO" id="GO:0000976">
    <property type="term" value="F:transcription cis-regulatory region binding"/>
    <property type="evidence" value="ECO:0007669"/>
    <property type="project" value="TreeGrafter"/>
</dbReference>
<evidence type="ECO:0000256" key="1">
    <source>
        <dbReference type="ARBA" id="ARBA00023015"/>
    </source>
</evidence>
<dbReference type="Proteomes" id="UP000543556">
    <property type="component" value="Unassembled WGS sequence"/>
</dbReference>
<accession>A0A7Y7IK16</accession>
<comment type="caution">
    <text evidence="6">The sequence shown here is derived from an EMBL/GenBank/DDBJ whole genome shotgun (WGS) entry which is preliminary data.</text>
</comment>
<gene>
    <name evidence="6" type="ORF">G6034_16985</name>
</gene>
<name>A0A7Y7IK16_9MICC</name>
<dbReference type="Pfam" id="PF00440">
    <property type="entry name" value="TetR_N"/>
    <property type="match status" value="1"/>
</dbReference>
<evidence type="ECO:0000259" key="5">
    <source>
        <dbReference type="PROSITE" id="PS50977"/>
    </source>
</evidence>
<reference evidence="6 7" key="1">
    <citation type="submission" date="2020-02" db="EMBL/GenBank/DDBJ databases">
        <title>Genome sequence of strain AETb3-4.</title>
        <authorList>
            <person name="Gao J."/>
            <person name="Zhang X."/>
        </authorList>
    </citation>
    <scope>NUCLEOTIDE SEQUENCE [LARGE SCALE GENOMIC DNA]</scope>
    <source>
        <strain evidence="6 7">AETb3-4</strain>
    </source>
</reference>
<keyword evidence="1" id="KW-0805">Transcription regulation</keyword>
<dbReference type="GO" id="GO:0003700">
    <property type="term" value="F:DNA-binding transcription factor activity"/>
    <property type="evidence" value="ECO:0007669"/>
    <property type="project" value="TreeGrafter"/>
</dbReference>
<keyword evidence="3" id="KW-0804">Transcription</keyword>
<dbReference type="PROSITE" id="PS50977">
    <property type="entry name" value="HTH_TETR_2"/>
    <property type="match status" value="1"/>
</dbReference>
<organism evidence="6 7">
    <name type="scientific">Arthrobacter wenxiniae</name>
    <dbReference type="NCBI Taxonomy" id="2713570"/>
    <lineage>
        <taxon>Bacteria</taxon>
        <taxon>Bacillati</taxon>
        <taxon>Actinomycetota</taxon>
        <taxon>Actinomycetes</taxon>
        <taxon>Micrococcales</taxon>
        <taxon>Micrococcaceae</taxon>
        <taxon>Arthrobacter</taxon>
    </lineage>
</organism>
<dbReference type="EMBL" id="JAAMFM010000034">
    <property type="protein sequence ID" value="NVM96570.1"/>
    <property type="molecule type" value="Genomic_DNA"/>
</dbReference>
<evidence type="ECO:0000313" key="6">
    <source>
        <dbReference type="EMBL" id="NVM96570.1"/>
    </source>
</evidence>
<dbReference type="PANTHER" id="PTHR30055">
    <property type="entry name" value="HTH-TYPE TRANSCRIPTIONAL REGULATOR RUTR"/>
    <property type="match status" value="1"/>
</dbReference>
<dbReference type="InterPro" id="IPR009057">
    <property type="entry name" value="Homeodomain-like_sf"/>
</dbReference>
<keyword evidence="7" id="KW-1185">Reference proteome</keyword>
<evidence type="ECO:0000256" key="2">
    <source>
        <dbReference type="ARBA" id="ARBA00023125"/>
    </source>
</evidence>
<dbReference type="SUPFAM" id="SSF46689">
    <property type="entry name" value="Homeodomain-like"/>
    <property type="match status" value="1"/>
</dbReference>
<protein>
    <submittedName>
        <fullName evidence="6">TetR/AcrR family transcriptional regulator</fullName>
    </submittedName>
</protein>
<feature type="DNA-binding region" description="H-T-H motif" evidence="4">
    <location>
        <begin position="36"/>
        <end position="55"/>
    </location>
</feature>
<dbReference type="InterPro" id="IPR001647">
    <property type="entry name" value="HTH_TetR"/>
</dbReference>
<evidence type="ECO:0000256" key="4">
    <source>
        <dbReference type="PROSITE-ProRule" id="PRU00335"/>
    </source>
</evidence>
<dbReference type="InterPro" id="IPR036271">
    <property type="entry name" value="Tet_transcr_reg_TetR-rel_C_sf"/>
</dbReference>
<dbReference type="RefSeq" id="WP_176636288.1">
    <property type="nucleotide sequence ID" value="NZ_JAAMFM010000034.1"/>
</dbReference>
<dbReference type="AlphaFoldDB" id="A0A7Y7IK16"/>
<evidence type="ECO:0000313" key="7">
    <source>
        <dbReference type="Proteomes" id="UP000543556"/>
    </source>
</evidence>
<dbReference type="Gene3D" id="1.10.357.10">
    <property type="entry name" value="Tetracycline Repressor, domain 2"/>
    <property type="match status" value="1"/>
</dbReference>
<evidence type="ECO:0000256" key="3">
    <source>
        <dbReference type="ARBA" id="ARBA00023163"/>
    </source>
</evidence>
<feature type="domain" description="HTH tetR-type" evidence="5">
    <location>
        <begin position="15"/>
        <end position="73"/>
    </location>
</feature>